<evidence type="ECO:0000313" key="5">
    <source>
        <dbReference type="EMBL" id="CAD5233069.1"/>
    </source>
</evidence>
<feature type="region of interest" description="Disordered" evidence="2">
    <location>
        <begin position="95"/>
        <end position="147"/>
    </location>
</feature>
<dbReference type="SMR" id="A0A1I7SJR1"/>
<keyword evidence="3" id="KW-0732">Signal</keyword>
<dbReference type="Proteomes" id="UP000659654">
    <property type="component" value="Unassembled WGS sequence"/>
</dbReference>
<evidence type="ECO:0000256" key="3">
    <source>
        <dbReference type="SAM" id="SignalP"/>
    </source>
</evidence>
<proteinExistence type="predicted"/>
<protein>
    <submittedName>
        <fullName evidence="5">(pine wood nematode) hypothetical protein</fullName>
    </submittedName>
</protein>
<dbReference type="Pfam" id="PF01549">
    <property type="entry name" value="ShK"/>
    <property type="match status" value="2"/>
</dbReference>
<evidence type="ECO:0000256" key="1">
    <source>
        <dbReference type="PROSITE-ProRule" id="PRU01005"/>
    </source>
</evidence>
<feature type="domain" description="ShKT" evidence="4">
    <location>
        <begin position="65"/>
        <end position="95"/>
    </location>
</feature>
<dbReference type="Proteomes" id="UP000095284">
    <property type="component" value="Unplaced"/>
</dbReference>
<feature type="domain" description="ShKT" evidence="4">
    <location>
        <begin position="27"/>
        <end position="60"/>
    </location>
</feature>
<dbReference type="EMBL" id="CAJFDI010000005">
    <property type="protein sequence ID" value="CAD5233069.1"/>
    <property type="molecule type" value="Genomic_DNA"/>
</dbReference>
<evidence type="ECO:0000313" key="6">
    <source>
        <dbReference type="EMBL" id="CAG9126535.1"/>
    </source>
</evidence>
<dbReference type="Proteomes" id="UP000582659">
    <property type="component" value="Unassembled WGS sequence"/>
</dbReference>
<dbReference type="AlphaFoldDB" id="A0A1I7SJR1"/>
<name>A0A1I7SJR1_BURXY</name>
<comment type="caution">
    <text evidence="1">Lacks conserved residue(s) required for the propagation of feature annotation.</text>
</comment>
<dbReference type="PROSITE" id="PS51670">
    <property type="entry name" value="SHKT"/>
    <property type="match status" value="2"/>
</dbReference>
<keyword evidence="8" id="KW-1185">Reference proteome</keyword>
<evidence type="ECO:0000259" key="4">
    <source>
        <dbReference type="PROSITE" id="PS51670"/>
    </source>
</evidence>
<feature type="chain" id="PRO_5036022194" evidence="3">
    <location>
        <begin position="24"/>
        <end position="147"/>
    </location>
</feature>
<dbReference type="OrthoDB" id="5867083at2759"/>
<gene>
    <name evidence="5" type="ORF">BXYJ_LOCUS13160</name>
</gene>
<reference evidence="9" key="1">
    <citation type="submission" date="2016-11" db="UniProtKB">
        <authorList>
            <consortium name="WormBaseParasite"/>
        </authorList>
    </citation>
    <scope>IDENTIFICATION</scope>
</reference>
<reference evidence="6" key="2">
    <citation type="submission" date="2020-08" db="EMBL/GenBank/DDBJ databases">
        <authorList>
            <person name="Kikuchi T."/>
        </authorList>
    </citation>
    <scope>NUCLEOTIDE SEQUENCE</scope>
    <source>
        <strain evidence="5">Ka4C1</strain>
    </source>
</reference>
<dbReference type="EMBL" id="CAJFCV020000005">
    <property type="protein sequence ID" value="CAG9126535.1"/>
    <property type="molecule type" value="Genomic_DNA"/>
</dbReference>
<dbReference type="Gene3D" id="1.10.10.1940">
    <property type="match status" value="1"/>
</dbReference>
<dbReference type="SMART" id="SM00254">
    <property type="entry name" value="ShKT"/>
    <property type="match status" value="2"/>
</dbReference>
<evidence type="ECO:0000313" key="7">
    <source>
        <dbReference type="Proteomes" id="UP000095284"/>
    </source>
</evidence>
<evidence type="ECO:0000256" key="2">
    <source>
        <dbReference type="SAM" id="MobiDB-lite"/>
    </source>
</evidence>
<evidence type="ECO:0000313" key="9">
    <source>
        <dbReference type="WBParaSite" id="BXY_1328700.1"/>
    </source>
</evidence>
<feature type="compositionally biased region" description="Acidic residues" evidence="2">
    <location>
        <begin position="97"/>
        <end position="138"/>
    </location>
</feature>
<sequence length="147" mass="16992">MTSSLMNILAMIVFVMACRRVFAQDECRDRVSCTRLEHQCQNERLRQTMQMICKQTCGFCQETDCKDYKSNCEFYQQRGMCQFVENSCKRTCGKCEDNDDNDNDNDNNDESNEDDNNNNDGSNEDDNNDNGDSNENDDNGNSWHNLG</sequence>
<feature type="signal peptide" evidence="3">
    <location>
        <begin position="1"/>
        <end position="23"/>
    </location>
</feature>
<organism evidence="7 9">
    <name type="scientific">Bursaphelenchus xylophilus</name>
    <name type="common">Pinewood nematode worm</name>
    <name type="synonym">Aphelenchoides xylophilus</name>
    <dbReference type="NCBI Taxonomy" id="6326"/>
    <lineage>
        <taxon>Eukaryota</taxon>
        <taxon>Metazoa</taxon>
        <taxon>Ecdysozoa</taxon>
        <taxon>Nematoda</taxon>
        <taxon>Chromadorea</taxon>
        <taxon>Rhabditida</taxon>
        <taxon>Tylenchina</taxon>
        <taxon>Tylenchomorpha</taxon>
        <taxon>Aphelenchoidea</taxon>
        <taxon>Aphelenchoididae</taxon>
        <taxon>Bursaphelenchus</taxon>
    </lineage>
</organism>
<dbReference type="WBParaSite" id="BXY_1328700.1">
    <property type="protein sequence ID" value="BXY_1328700.1"/>
    <property type="gene ID" value="BXY_1328700"/>
</dbReference>
<evidence type="ECO:0000313" key="8">
    <source>
        <dbReference type="Proteomes" id="UP000659654"/>
    </source>
</evidence>
<accession>A0A1I7SJR1</accession>
<dbReference type="InterPro" id="IPR003582">
    <property type="entry name" value="ShKT_dom"/>
</dbReference>